<evidence type="ECO:0000256" key="1">
    <source>
        <dbReference type="SAM" id="SignalP"/>
    </source>
</evidence>
<dbReference type="AlphaFoldDB" id="A0A1I4YN55"/>
<evidence type="ECO:0000313" key="3">
    <source>
        <dbReference type="EMBL" id="SFN39461.1"/>
    </source>
</evidence>
<proteinExistence type="predicted"/>
<sequence>MKRLFYTLLFFLPCMLIACGGSDDTPDGDNNPPVVAPPCEEPVDSRLLYNGIRLPEQWPPVRSSSSELEKGMSPFYLSDKPSVINISVGRQLFVDNFLIESTNLKRTFYYPEYYSGNPILTPEQDWEKTGTKGAAFAAPFSDGVWYDEKEGKYKMWYMAGGGSYATSGAGVTCYAESTDGIHWTKPTLSVVAGTNIVDYNSERDASVIWLDKQESNASKRYKMFLVARESGKWRYHYKTSPDGKVWRAAVQSEPIADRSTVYKNPFRNVWVYSMRHNVRVDANKLVRARDYNENTDPEAGTKKAEALLSAFWFGPWANEQHHTDYPNIAPAIYNQDATPYESIMLGFFSVWQGPENDVCASDNVIKRNQVTVGYSRDGYSWFREDMNPFHAVNTTTSDAWNQGNLQSVAGAPLIVGDKLYFYLSGRRLRGTQEITTTGLAMLRRDGFASMKGTGELQTSLLKFDGSYFFVNANVTGEMKVELLDPNNKVIEGFSKDECKAFKGDNVKAKIEWTGNASLASLKNKQLKVKFYIDNGEIFAFWISPSANGESMGYTAGGGPGLNISGIDKTN</sequence>
<reference evidence="4 5" key="1">
    <citation type="submission" date="2016-10" db="EMBL/GenBank/DDBJ databases">
        <authorList>
            <person name="de Groot N.N."/>
        </authorList>
    </citation>
    <scope>NUCLEOTIDE SEQUENCE [LARGE SCALE GENOMIC DNA]</scope>
    <source>
        <strain evidence="3 5">NLAE-zl-C202</strain>
        <strain evidence="2 4">NLAE-zl-G339</strain>
    </source>
</reference>
<protein>
    <recommendedName>
        <fullName evidence="6">Glycosyl hydrolase family 32</fullName>
    </recommendedName>
</protein>
<name>A0A1I4YN55_9BACE</name>
<dbReference type="EMBL" id="FOUM01000033">
    <property type="protein sequence ID" value="SFN39461.1"/>
    <property type="molecule type" value="Genomic_DNA"/>
</dbReference>
<dbReference type="Gene3D" id="2.115.10.20">
    <property type="entry name" value="Glycosyl hydrolase domain, family 43"/>
    <property type="match status" value="1"/>
</dbReference>
<dbReference type="InterPro" id="IPR023296">
    <property type="entry name" value="Glyco_hydro_beta-prop_sf"/>
</dbReference>
<feature type="signal peptide" evidence="1">
    <location>
        <begin position="1"/>
        <end position="18"/>
    </location>
</feature>
<dbReference type="RefSeq" id="WP_074705053.1">
    <property type="nucleotide sequence ID" value="NZ_FNRP01000002.1"/>
</dbReference>
<evidence type="ECO:0000313" key="4">
    <source>
        <dbReference type="Proteomes" id="UP000183040"/>
    </source>
</evidence>
<dbReference type="Proteomes" id="UP000183766">
    <property type="component" value="Unassembled WGS sequence"/>
</dbReference>
<gene>
    <name evidence="2" type="ORF">SAMN04487924_102203</name>
    <name evidence="3" type="ORF">SAMN05216250_13328</name>
</gene>
<evidence type="ECO:0000313" key="5">
    <source>
        <dbReference type="Proteomes" id="UP000183766"/>
    </source>
</evidence>
<accession>A0A1I4YN55</accession>
<dbReference type="SUPFAM" id="SSF75005">
    <property type="entry name" value="Arabinanase/levansucrase/invertase"/>
    <property type="match status" value="1"/>
</dbReference>
<dbReference type="Proteomes" id="UP000183040">
    <property type="component" value="Unassembled WGS sequence"/>
</dbReference>
<organism evidence="3 5">
    <name type="scientific">Bacteroides xylanisolvens</name>
    <dbReference type="NCBI Taxonomy" id="371601"/>
    <lineage>
        <taxon>Bacteria</taxon>
        <taxon>Pseudomonadati</taxon>
        <taxon>Bacteroidota</taxon>
        <taxon>Bacteroidia</taxon>
        <taxon>Bacteroidales</taxon>
        <taxon>Bacteroidaceae</taxon>
        <taxon>Bacteroides</taxon>
    </lineage>
</organism>
<evidence type="ECO:0000313" key="2">
    <source>
        <dbReference type="EMBL" id="SEA10450.1"/>
    </source>
</evidence>
<dbReference type="EMBL" id="FNRP01000002">
    <property type="protein sequence ID" value="SEA10450.1"/>
    <property type="molecule type" value="Genomic_DNA"/>
</dbReference>
<keyword evidence="1" id="KW-0732">Signal</keyword>
<dbReference type="PROSITE" id="PS51257">
    <property type="entry name" value="PROKAR_LIPOPROTEIN"/>
    <property type="match status" value="1"/>
</dbReference>
<feature type="chain" id="PRO_5010473273" description="Glycosyl hydrolase family 32" evidence="1">
    <location>
        <begin position="19"/>
        <end position="570"/>
    </location>
</feature>
<evidence type="ECO:0008006" key="6">
    <source>
        <dbReference type="Google" id="ProtNLM"/>
    </source>
</evidence>